<dbReference type="Pfam" id="PF00648">
    <property type="entry name" value="Peptidase_C2"/>
    <property type="match status" value="1"/>
</dbReference>
<dbReference type="PRINTS" id="PR00704">
    <property type="entry name" value="CALPAIN"/>
</dbReference>
<dbReference type="Pfam" id="PF01067">
    <property type="entry name" value="Calpain_III"/>
    <property type="match status" value="1"/>
</dbReference>
<dbReference type="InterPro" id="IPR018247">
    <property type="entry name" value="EF_Hand_1_Ca_BS"/>
</dbReference>
<dbReference type="InterPro" id="IPR038765">
    <property type="entry name" value="Papain-like_cys_pep_sf"/>
</dbReference>
<evidence type="ECO:0000256" key="9">
    <source>
        <dbReference type="PROSITE-ProRule" id="PRU00239"/>
    </source>
</evidence>
<name>A0A9D3NTH1_9TELE</name>
<dbReference type="InterPro" id="IPR001300">
    <property type="entry name" value="Peptidase_C2_calpain_cat"/>
</dbReference>
<organism evidence="12 13">
    <name type="scientific">Hemibagrus wyckioides</name>
    <dbReference type="NCBI Taxonomy" id="337641"/>
    <lineage>
        <taxon>Eukaryota</taxon>
        <taxon>Metazoa</taxon>
        <taxon>Chordata</taxon>
        <taxon>Craniata</taxon>
        <taxon>Vertebrata</taxon>
        <taxon>Euteleostomi</taxon>
        <taxon>Actinopterygii</taxon>
        <taxon>Neopterygii</taxon>
        <taxon>Teleostei</taxon>
        <taxon>Ostariophysi</taxon>
        <taxon>Siluriformes</taxon>
        <taxon>Bagridae</taxon>
        <taxon>Hemibagrus</taxon>
    </lineage>
</organism>
<feature type="active site" evidence="8 9">
    <location>
        <position position="289"/>
    </location>
</feature>
<evidence type="ECO:0000256" key="7">
    <source>
        <dbReference type="ARBA" id="ARBA00022837"/>
    </source>
</evidence>
<evidence type="ECO:0000313" key="12">
    <source>
        <dbReference type="EMBL" id="KAG7328314.1"/>
    </source>
</evidence>
<evidence type="ECO:0000313" key="13">
    <source>
        <dbReference type="Proteomes" id="UP000824219"/>
    </source>
</evidence>
<dbReference type="InterPro" id="IPR036213">
    <property type="entry name" value="Calpain_III_sf"/>
</dbReference>
<dbReference type="PANTHER" id="PTHR10183">
    <property type="entry name" value="CALPAIN"/>
    <property type="match status" value="1"/>
</dbReference>
<dbReference type="GO" id="GO:0005737">
    <property type="term" value="C:cytoplasm"/>
    <property type="evidence" value="ECO:0007669"/>
    <property type="project" value="TreeGrafter"/>
</dbReference>
<feature type="active site" evidence="8 9">
    <location>
        <position position="265"/>
    </location>
</feature>
<dbReference type="Gene3D" id="1.10.238.10">
    <property type="entry name" value="EF-hand"/>
    <property type="match status" value="1"/>
</dbReference>
<sequence length="686" mass="78039">MPAPGVCINIIKERQQSDGLGTFTNPKMFLGQDYELLRQYYLIRKRKYIDDMFPPDNTSIGENLLQPDDLAKVEWIRPTKLVPNPSLIVDGVSRFDFAQGAVGNCWFLAAVGALTFQKPIMQKVFPDGQSFEKDYVGIFHFRFWRFGKWVDVVIDDKLPTINGQLIFVRPKIQSSRIPEFWPALLEKAYAKVCGSYEDMKFGWVSEALKDFTGGVHMTINPKNENPQNLWDLINRAARANSLMGCGTPGNAVFNAQQDNGLVEGHAYTVTGVTMVTSNGNQVLLVRLLNPWGHKEWKGNWCDGSELWMTVSEKERNEYTNFVDDGEFWISMEDFCKCFSQLDICNYSPAFLDGSSESHWIYSVHEGRWLAGSTAGGPMHLNDTFWTNPQFPVRITEINKSCESATTQGPNILVSVLQKPDKRNRRLTRKLHLGFCIFKKTSQTKDSRTASAASFLSTINLVFATQVMRDAREITEYVKLDPGDYVIMPFTFEFNRTASFILGLCSKTETHAGEPFMVFSSDGKMLRQISDHYQEVNAEQLQRFLNEKYIGGGLQNTGGFSLDACQSIVAMMDVSVTGTLNAFELSELLKKIDLYKDIFYHVDSNRDGILSLMELRNAVEATGFRISDKLLELTNLRFADSTGRITLERFICLALRLSCMSEIFSKLTDRNFMHLKEHEWLQLTMYS</sequence>
<evidence type="ECO:0000259" key="11">
    <source>
        <dbReference type="PROSITE" id="PS50222"/>
    </source>
</evidence>
<dbReference type="InterPro" id="IPR022682">
    <property type="entry name" value="Calpain_domain_III"/>
</dbReference>
<evidence type="ECO:0000256" key="5">
    <source>
        <dbReference type="ARBA" id="ARBA00022801"/>
    </source>
</evidence>
<proteinExistence type="inferred from homology"/>
<dbReference type="AlphaFoldDB" id="A0A9D3NTH1"/>
<protein>
    <submittedName>
        <fullName evidence="12">Uncharacterized protein</fullName>
    </submittedName>
</protein>
<dbReference type="InterPro" id="IPR011992">
    <property type="entry name" value="EF-hand-dom_pair"/>
</dbReference>
<dbReference type="Proteomes" id="UP000824219">
    <property type="component" value="Linkage Group LG09"/>
</dbReference>
<keyword evidence="13" id="KW-1185">Reference proteome</keyword>
<evidence type="ECO:0000256" key="3">
    <source>
        <dbReference type="ARBA" id="ARBA00022723"/>
    </source>
</evidence>
<dbReference type="Gene3D" id="2.60.120.380">
    <property type="match status" value="1"/>
</dbReference>
<feature type="domain" description="Calpain catalytic" evidence="10">
    <location>
        <begin position="47"/>
        <end position="347"/>
    </location>
</feature>
<dbReference type="FunFam" id="3.90.70.10:FF:000054">
    <property type="entry name" value="Calpain 14"/>
    <property type="match status" value="1"/>
</dbReference>
<dbReference type="GO" id="GO:0004198">
    <property type="term" value="F:calcium-dependent cysteine-type endopeptidase activity"/>
    <property type="evidence" value="ECO:0007669"/>
    <property type="project" value="InterPro"/>
</dbReference>
<dbReference type="Gene3D" id="3.90.70.10">
    <property type="entry name" value="Cysteine proteinases"/>
    <property type="match status" value="1"/>
</dbReference>
<evidence type="ECO:0000259" key="10">
    <source>
        <dbReference type="PROSITE" id="PS50203"/>
    </source>
</evidence>
<dbReference type="SMART" id="SM00230">
    <property type="entry name" value="CysPc"/>
    <property type="match status" value="1"/>
</dbReference>
<dbReference type="PROSITE" id="PS50203">
    <property type="entry name" value="CALPAIN_CAT"/>
    <property type="match status" value="1"/>
</dbReference>
<keyword evidence="6 9" id="KW-0788">Thiol protease</keyword>
<dbReference type="CDD" id="cd00044">
    <property type="entry name" value="CysPc"/>
    <property type="match status" value="1"/>
</dbReference>
<reference evidence="12 13" key="1">
    <citation type="submission" date="2021-06" db="EMBL/GenBank/DDBJ databases">
        <title>Chromosome-level genome assembly of the red-tail catfish (Hemibagrus wyckioides).</title>
        <authorList>
            <person name="Shao F."/>
        </authorList>
    </citation>
    <scope>NUCLEOTIDE SEQUENCE [LARGE SCALE GENOMIC DNA]</scope>
    <source>
        <strain evidence="12">EC202008001</strain>
        <tissue evidence="12">Blood</tissue>
    </source>
</reference>
<dbReference type="PROSITE" id="PS00139">
    <property type="entry name" value="THIOL_PROTEASE_CYS"/>
    <property type="match status" value="1"/>
</dbReference>
<dbReference type="PROSITE" id="PS00018">
    <property type="entry name" value="EF_HAND_1"/>
    <property type="match status" value="1"/>
</dbReference>
<dbReference type="SUPFAM" id="SSF54001">
    <property type="entry name" value="Cysteine proteinases"/>
    <property type="match status" value="1"/>
</dbReference>
<accession>A0A9D3NTH1</accession>
<gene>
    <name evidence="12" type="ORF">KOW79_008258</name>
</gene>
<feature type="active site" evidence="8 9">
    <location>
        <position position="105"/>
    </location>
</feature>
<dbReference type="Pfam" id="PF21875">
    <property type="entry name" value="CAPN13-like_C_EFh"/>
    <property type="match status" value="1"/>
</dbReference>
<dbReference type="CDD" id="cd16195">
    <property type="entry name" value="EFh_PEF_CAPN13_14"/>
    <property type="match status" value="1"/>
</dbReference>
<feature type="domain" description="EF-hand" evidence="11">
    <location>
        <begin position="589"/>
        <end position="624"/>
    </location>
</feature>
<keyword evidence="2 9" id="KW-0645">Protease</keyword>
<keyword evidence="7" id="KW-0106">Calcium</keyword>
<dbReference type="PROSITE" id="PS50222">
    <property type="entry name" value="EF_HAND_2"/>
    <property type="match status" value="1"/>
</dbReference>
<dbReference type="GO" id="GO:0005509">
    <property type="term" value="F:calcium ion binding"/>
    <property type="evidence" value="ECO:0007669"/>
    <property type="project" value="InterPro"/>
</dbReference>
<dbReference type="InterPro" id="IPR000169">
    <property type="entry name" value="Pept_cys_AS"/>
</dbReference>
<dbReference type="SUPFAM" id="SSF47473">
    <property type="entry name" value="EF-hand"/>
    <property type="match status" value="1"/>
</dbReference>
<evidence type="ECO:0000256" key="4">
    <source>
        <dbReference type="ARBA" id="ARBA00022737"/>
    </source>
</evidence>
<keyword evidence="5 9" id="KW-0378">Hydrolase</keyword>
<keyword evidence="3" id="KW-0479">Metal-binding</keyword>
<dbReference type="SMART" id="SM00720">
    <property type="entry name" value="calpain_III"/>
    <property type="match status" value="1"/>
</dbReference>
<evidence type="ECO:0000256" key="8">
    <source>
        <dbReference type="PIRSR" id="PIRSR622684-1"/>
    </source>
</evidence>
<dbReference type="InterPro" id="IPR002048">
    <property type="entry name" value="EF_hand_dom"/>
</dbReference>
<keyword evidence="4" id="KW-0677">Repeat</keyword>
<dbReference type="InterPro" id="IPR022684">
    <property type="entry name" value="Calpain_cysteine_protease"/>
</dbReference>
<dbReference type="GO" id="GO:0006508">
    <property type="term" value="P:proteolysis"/>
    <property type="evidence" value="ECO:0007669"/>
    <property type="project" value="UniProtKB-KW"/>
</dbReference>
<dbReference type="InterPro" id="IPR022683">
    <property type="entry name" value="Calpain_III"/>
</dbReference>
<dbReference type="SUPFAM" id="SSF49758">
    <property type="entry name" value="Calpain large subunit, middle domain (domain III)"/>
    <property type="match status" value="1"/>
</dbReference>
<evidence type="ECO:0000256" key="2">
    <source>
        <dbReference type="ARBA" id="ARBA00022670"/>
    </source>
</evidence>
<evidence type="ECO:0000256" key="1">
    <source>
        <dbReference type="ARBA" id="ARBA00007623"/>
    </source>
</evidence>
<comment type="similarity">
    <text evidence="1">Belongs to the peptidase C2 family.</text>
</comment>
<dbReference type="PANTHER" id="PTHR10183:SF302">
    <property type="entry name" value="CALPAIN-14"/>
    <property type="match status" value="1"/>
</dbReference>
<dbReference type="OrthoDB" id="424753at2759"/>
<evidence type="ECO:0000256" key="6">
    <source>
        <dbReference type="ARBA" id="ARBA00022807"/>
    </source>
</evidence>
<comment type="caution">
    <text evidence="12">The sequence shown here is derived from an EMBL/GenBank/DDBJ whole genome shotgun (WGS) entry which is preliminary data.</text>
</comment>
<dbReference type="EMBL" id="JAHKSW010000009">
    <property type="protein sequence ID" value="KAG7328314.1"/>
    <property type="molecule type" value="Genomic_DNA"/>
</dbReference>
<dbReference type="InterPro" id="IPR054069">
    <property type="entry name" value="CAPN3/13-like_C_EFh"/>
</dbReference>